<accession>A0ABT4RU61</accession>
<evidence type="ECO:0000256" key="3">
    <source>
        <dbReference type="ARBA" id="ARBA00022777"/>
    </source>
</evidence>
<keyword evidence="7" id="KW-0067">ATP-binding</keyword>
<evidence type="ECO:0000259" key="6">
    <source>
        <dbReference type="PROSITE" id="PS50109"/>
    </source>
</evidence>
<dbReference type="InterPro" id="IPR004358">
    <property type="entry name" value="Sig_transdc_His_kin-like_C"/>
</dbReference>
<dbReference type="PRINTS" id="PR00344">
    <property type="entry name" value="BCTRLSENSOR"/>
</dbReference>
<keyword evidence="8" id="KW-1185">Reference proteome</keyword>
<protein>
    <recommendedName>
        <fullName evidence="2">histidine kinase</fullName>
        <ecNumber evidence="2">2.7.13.3</ecNumber>
    </recommendedName>
</protein>
<dbReference type="SMART" id="SM00387">
    <property type="entry name" value="HATPase_c"/>
    <property type="match status" value="1"/>
</dbReference>
<feature type="domain" description="Cyclic nucleotide-binding" evidence="5">
    <location>
        <begin position="12"/>
        <end position="114"/>
    </location>
</feature>
<evidence type="ECO:0000256" key="4">
    <source>
        <dbReference type="ARBA" id="ARBA00023012"/>
    </source>
</evidence>
<dbReference type="PANTHER" id="PTHR43065">
    <property type="entry name" value="SENSOR HISTIDINE KINASE"/>
    <property type="match status" value="1"/>
</dbReference>
<dbReference type="InterPro" id="IPR003594">
    <property type="entry name" value="HATPase_dom"/>
</dbReference>
<comment type="caution">
    <text evidence="7">The sequence shown here is derived from an EMBL/GenBank/DDBJ whole genome shotgun (WGS) entry which is preliminary data.</text>
</comment>
<gene>
    <name evidence="7" type="ORF">OJ962_31200</name>
</gene>
<dbReference type="InterPro" id="IPR036890">
    <property type="entry name" value="HATPase_C_sf"/>
</dbReference>
<evidence type="ECO:0000313" key="7">
    <source>
        <dbReference type="EMBL" id="MDA0141995.1"/>
    </source>
</evidence>
<dbReference type="InterPro" id="IPR005467">
    <property type="entry name" value="His_kinase_dom"/>
</dbReference>
<dbReference type="Proteomes" id="UP001147700">
    <property type="component" value="Unassembled WGS sequence"/>
</dbReference>
<keyword evidence="3" id="KW-0418">Kinase</keyword>
<keyword evidence="3" id="KW-0808">Transferase</keyword>
<evidence type="ECO:0000313" key="8">
    <source>
        <dbReference type="Proteomes" id="UP001147700"/>
    </source>
</evidence>
<dbReference type="PANTHER" id="PTHR43065:SF48">
    <property type="entry name" value="HISTIDINE KINASE"/>
    <property type="match status" value="1"/>
</dbReference>
<dbReference type="PROSITE" id="PS50042">
    <property type="entry name" value="CNMP_BINDING_3"/>
    <property type="match status" value="1"/>
</dbReference>
<proteinExistence type="predicted"/>
<name>A0ABT4RU61_9ACTN</name>
<keyword evidence="4" id="KW-0902">Two-component regulatory system</keyword>
<reference evidence="7" key="1">
    <citation type="submission" date="2022-10" db="EMBL/GenBank/DDBJ databases">
        <title>The WGS of Solirubrobacter sp. CPCC 204708.</title>
        <authorList>
            <person name="Jiang Z."/>
        </authorList>
    </citation>
    <scope>NUCLEOTIDE SEQUENCE</scope>
    <source>
        <strain evidence="7">CPCC 204708</strain>
    </source>
</reference>
<evidence type="ECO:0000256" key="2">
    <source>
        <dbReference type="ARBA" id="ARBA00012438"/>
    </source>
</evidence>
<dbReference type="InterPro" id="IPR014710">
    <property type="entry name" value="RmlC-like_jellyroll"/>
</dbReference>
<dbReference type="Gene3D" id="3.30.565.10">
    <property type="entry name" value="Histidine kinase-like ATPase, C-terminal domain"/>
    <property type="match status" value="1"/>
</dbReference>
<dbReference type="InterPro" id="IPR000595">
    <property type="entry name" value="cNMP-bd_dom"/>
</dbReference>
<dbReference type="SUPFAM" id="SSF55874">
    <property type="entry name" value="ATPase domain of HSP90 chaperone/DNA topoisomerase II/histidine kinase"/>
    <property type="match status" value="1"/>
</dbReference>
<comment type="catalytic activity">
    <reaction evidence="1">
        <text>ATP + protein L-histidine = ADP + protein N-phospho-L-histidine.</text>
        <dbReference type="EC" id="2.7.13.3"/>
    </reaction>
</comment>
<dbReference type="Gene3D" id="2.60.120.10">
    <property type="entry name" value="Jelly Rolls"/>
    <property type="match status" value="1"/>
</dbReference>
<sequence>MELIDELRRMDLFDGLTDEELAEWAAITPPIREAEEGEVLLEQGVDSPGPLLLFGGTTRGFIRTAGGVDPGTVNQAPTWIGAIAAITESQLPLTVEAGVDCRVSIIPREAFIQLALKHRSVHRHVMQVIGPVMRSINARESSRERLTSLGTMAAGLAHELNNPAAAARRAASDLVQAMHVINYALRAFVEAGIERVDAEKLLELQKEALDRAEKREAQGALDESDAIDAMEDILDELGITDGYRFSEPLASAGLDEDWVRRVVAVTGEGTHASLKALWWVASTLSAQELANELVDSTDRMSKLVKAIKTYAYMDRGEVVVADVHEGLDSTLIMLKHKLKHTSIKVKREYDETLPKLTMRGSELNQVWTNLLDNAIGALGETGTITIRTLPDNGCVRVDIADNGPGIPEDVRARIFDPFFTTKAPGSGTGMGLDTARRIVEQRHGGSLSFESNGEGTVFHVWLPIDGKKK</sequence>
<dbReference type="PROSITE" id="PS50109">
    <property type="entry name" value="HIS_KIN"/>
    <property type="match status" value="1"/>
</dbReference>
<dbReference type="InterPro" id="IPR018490">
    <property type="entry name" value="cNMP-bd_dom_sf"/>
</dbReference>
<keyword evidence="7" id="KW-0547">Nucleotide-binding</keyword>
<dbReference type="Gene3D" id="1.10.287.130">
    <property type="match status" value="1"/>
</dbReference>
<dbReference type="GO" id="GO:0005524">
    <property type="term" value="F:ATP binding"/>
    <property type="evidence" value="ECO:0007669"/>
    <property type="project" value="UniProtKB-KW"/>
</dbReference>
<dbReference type="SUPFAM" id="SSF51206">
    <property type="entry name" value="cAMP-binding domain-like"/>
    <property type="match status" value="1"/>
</dbReference>
<evidence type="ECO:0000259" key="5">
    <source>
        <dbReference type="PROSITE" id="PS50042"/>
    </source>
</evidence>
<dbReference type="Pfam" id="PF02518">
    <property type="entry name" value="HATPase_c"/>
    <property type="match status" value="1"/>
</dbReference>
<dbReference type="RefSeq" id="WP_238932045.1">
    <property type="nucleotide sequence ID" value="NZ_JAPCID010000071.1"/>
</dbReference>
<dbReference type="EC" id="2.7.13.3" evidence="2"/>
<feature type="domain" description="Histidine kinase" evidence="6">
    <location>
        <begin position="287"/>
        <end position="466"/>
    </location>
</feature>
<dbReference type="EMBL" id="JAPCID010000071">
    <property type="protein sequence ID" value="MDA0141995.1"/>
    <property type="molecule type" value="Genomic_DNA"/>
</dbReference>
<evidence type="ECO:0000256" key="1">
    <source>
        <dbReference type="ARBA" id="ARBA00000085"/>
    </source>
</evidence>
<organism evidence="7 8">
    <name type="scientific">Solirubrobacter deserti</name>
    <dbReference type="NCBI Taxonomy" id="2282478"/>
    <lineage>
        <taxon>Bacteria</taxon>
        <taxon>Bacillati</taxon>
        <taxon>Actinomycetota</taxon>
        <taxon>Thermoleophilia</taxon>
        <taxon>Solirubrobacterales</taxon>
        <taxon>Solirubrobacteraceae</taxon>
        <taxon>Solirubrobacter</taxon>
    </lineage>
</organism>